<organism evidence="1 2">
    <name type="scientific">Marasmiellus scandens</name>
    <dbReference type="NCBI Taxonomy" id="2682957"/>
    <lineage>
        <taxon>Eukaryota</taxon>
        <taxon>Fungi</taxon>
        <taxon>Dikarya</taxon>
        <taxon>Basidiomycota</taxon>
        <taxon>Agaricomycotina</taxon>
        <taxon>Agaricomycetes</taxon>
        <taxon>Agaricomycetidae</taxon>
        <taxon>Agaricales</taxon>
        <taxon>Marasmiineae</taxon>
        <taxon>Omphalotaceae</taxon>
        <taxon>Marasmiellus</taxon>
    </lineage>
</organism>
<proteinExistence type="predicted"/>
<reference evidence="1 2" key="1">
    <citation type="submission" date="2024-01" db="EMBL/GenBank/DDBJ databases">
        <title>A draft genome for the cacao thread blight pathogen Marasmiellus scandens.</title>
        <authorList>
            <person name="Baruah I.K."/>
            <person name="Leung J."/>
            <person name="Bukari Y."/>
            <person name="Amoako-Attah I."/>
            <person name="Meinhardt L.W."/>
            <person name="Bailey B.A."/>
            <person name="Cohen S.P."/>
        </authorList>
    </citation>
    <scope>NUCLEOTIDE SEQUENCE [LARGE SCALE GENOMIC DNA]</scope>
    <source>
        <strain evidence="1 2">GH-19</strain>
    </source>
</reference>
<evidence type="ECO:0000313" key="2">
    <source>
        <dbReference type="Proteomes" id="UP001498398"/>
    </source>
</evidence>
<sequence length="170" mass="17727">MPKPLDCKSNHYPFSFLPTQSTLSSSTECFGIHSGDPQSANLGDGNGAVDQLIELREDFGDPNLGTCLESLNGGNHFRVFTQDGAQHNTGALFLAVSQEENAANSHTISPDGYDVGRDNLVSMAVGTKSFGGVTYHTTSQSVSGLLPSGSTGINHGIAIDGLVTVLTVTV</sequence>
<accession>A0ABR1J9X2</accession>
<gene>
    <name evidence="1" type="ORF">VKT23_012702</name>
</gene>
<comment type="caution">
    <text evidence="1">The sequence shown here is derived from an EMBL/GenBank/DDBJ whole genome shotgun (WGS) entry which is preliminary data.</text>
</comment>
<name>A0ABR1J9X2_9AGAR</name>
<keyword evidence="2" id="KW-1185">Reference proteome</keyword>
<dbReference type="Proteomes" id="UP001498398">
    <property type="component" value="Unassembled WGS sequence"/>
</dbReference>
<protein>
    <submittedName>
        <fullName evidence="1">Uncharacterized protein</fullName>
    </submittedName>
</protein>
<evidence type="ECO:0000313" key="1">
    <source>
        <dbReference type="EMBL" id="KAK7451027.1"/>
    </source>
</evidence>
<dbReference type="EMBL" id="JBANRG010000032">
    <property type="protein sequence ID" value="KAK7451027.1"/>
    <property type="molecule type" value="Genomic_DNA"/>
</dbReference>